<dbReference type="EMBL" id="KI669460">
    <property type="protein sequence ID" value="OCF59685.1"/>
    <property type="molecule type" value="Genomic_DNA"/>
</dbReference>
<gene>
    <name evidence="1" type="ORF">L486_02357</name>
</gene>
<organism evidence="1 2">
    <name type="scientific">Kwoniella mangroviensis CBS 10435</name>
    <dbReference type="NCBI Taxonomy" id="1331196"/>
    <lineage>
        <taxon>Eukaryota</taxon>
        <taxon>Fungi</taxon>
        <taxon>Dikarya</taxon>
        <taxon>Basidiomycota</taxon>
        <taxon>Agaricomycotina</taxon>
        <taxon>Tremellomycetes</taxon>
        <taxon>Tremellales</taxon>
        <taxon>Cryptococcaceae</taxon>
        <taxon>Kwoniella</taxon>
    </lineage>
</organism>
<keyword evidence="2" id="KW-1185">Reference proteome</keyword>
<accession>A0A1B9IVX9</accession>
<reference evidence="1 2" key="1">
    <citation type="submission" date="2013-07" db="EMBL/GenBank/DDBJ databases">
        <title>The Genome Sequence of Kwoniella mangroviensis CBS10435.</title>
        <authorList>
            <consortium name="The Broad Institute Genome Sequencing Platform"/>
            <person name="Cuomo C."/>
            <person name="Litvintseva A."/>
            <person name="Chen Y."/>
            <person name="Heitman J."/>
            <person name="Sun S."/>
            <person name="Springer D."/>
            <person name="Dromer F."/>
            <person name="Young S.K."/>
            <person name="Zeng Q."/>
            <person name="Gargeya S."/>
            <person name="Fitzgerald M."/>
            <person name="Abouelleil A."/>
            <person name="Alvarado L."/>
            <person name="Berlin A.M."/>
            <person name="Chapman S.B."/>
            <person name="Dewar J."/>
            <person name="Goldberg J."/>
            <person name="Griggs A."/>
            <person name="Gujja S."/>
            <person name="Hansen M."/>
            <person name="Howarth C."/>
            <person name="Imamovic A."/>
            <person name="Larimer J."/>
            <person name="McCowan C."/>
            <person name="Murphy C."/>
            <person name="Pearson M."/>
            <person name="Priest M."/>
            <person name="Roberts A."/>
            <person name="Saif S."/>
            <person name="Shea T."/>
            <person name="Sykes S."/>
            <person name="Wortman J."/>
            <person name="Nusbaum C."/>
            <person name="Birren B."/>
        </authorList>
    </citation>
    <scope>NUCLEOTIDE SEQUENCE [LARGE SCALE GENOMIC DNA]</scope>
    <source>
        <strain evidence="1 2">CBS 10435</strain>
    </source>
</reference>
<protein>
    <submittedName>
        <fullName evidence="1">Uncharacterized protein</fullName>
    </submittedName>
</protein>
<reference evidence="2" key="2">
    <citation type="submission" date="2013-12" db="EMBL/GenBank/DDBJ databases">
        <title>Evolution of pathogenesis and genome organization in the Tremellales.</title>
        <authorList>
            <person name="Cuomo C."/>
            <person name="Litvintseva A."/>
            <person name="Heitman J."/>
            <person name="Chen Y."/>
            <person name="Sun S."/>
            <person name="Springer D."/>
            <person name="Dromer F."/>
            <person name="Young S."/>
            <person name="Zeng Q."/>
            <person name="Chapman S."/>
            <person name="Gujja S."/>
            <person name="Saif S."/>
            <person name="Birren B."/>
        </authorList>
    </citation>
    <scope>NUCLEOTIDE SEQUENCE [LARGE SCALE GENOMIC DNA]</scope>
    <source>
        <strain evidence="2">CBS 10435</strain>
    </source>
</reference>
<sequence length="229" mass="25124">MEAAANSFKYLSTFPEASDAMHADIGFPGRRLMPFFQEIAHPEDEYVSRIQYGLFAHNIVTCSYFVFPPKKHTTELPPTKAECGDDLFRKASCVQWITVFERFSTAESIQKPLLSRKRSVQKTGRSLLSGEISLEELANRKLTDVKTPFPIPSTRGGVSFEVETEGAGTILNQHVWRLPSADKTQDEIAIVTESTSAEGGCGSEAVPETITSDAGISKMLDGSVSILNS</sequence>
<dbReference type="AlphaFoldDB" id="A0A1B9IVX9"/>
<evidence type="ECO:0000313" key="1">
    <source>
        <dbReference type="EMBL" id="OCF59685.1"/>
    </source>
</evidence>
<dbReference type="Proteomes" id="UP000092583">
    <property type="component" value="Unassembled WGS sequence"/>
</dbReference>
<name>A0A1B9IVX9_9TREE</name>
<proteinExistence type="predicted"/>
<evidence type="ECO:0000313" key="2">
    <source>
        <dbReference type="Proteomes" id="UP000092583"/>
    </source>
</evidence>